<dbReference type="EMBL" id="BK015159">
    <property type="protein sequence ID" value="DAD93427.1"/>
    <property type="molecule type" value="Genomic_DNA"/>
</dbReference>
<name>A0A8S5NH39_9CAUD</name>
<evidence type="ECO:0000313" key="1">
    <source>
        <dbReference type="EMBL" id="DAD93427.1"/>
    </source>
</evidence>
<accession>A0A8S5NH39</accession>
<proteinExistence type="predicted"/>
<protein>
    <submittedName>
        <fullName evidence="1">Uncharacterized protein</fullName>
    </submittedName>
</protein>
<organism evidence="1">
    <name type="scientific">Siphoviridae sp. ctnjE5</name>
    <dbReference type="NCBI Taxonomy" id="2826456"/>
    <lineage>
        <taxon>Viruses</taxon>
        <taxon>Duplodnaviria</taxon>
        <taxon>Heunggongvirae</taxon>
        <taxon>Uroviricota</taxon>
        <taxon>Caudoviricetes</taxon>
    </lineage>
</organism>
<reference evidence="1" key="1">
    <citation type="journal article" date="2021" name="Proc. Natl. Acad. Sci. U.S.A.">
        <title>A Catalog of Tens of Thousands of Viruses from Human Metagenomes Reveals Hidden Associations with Chronic Diseases.</title>
        <authorList>
            <person name="Tisza M.J."/>
            <person name="Buck C.B."/>
        </authorList>
    </citation>
    <scope>NUCLEOTIDE SEQUENCE</scope>
    <source>
        <strain evidence="1">CtnjE5</strain>
    </source>
</reference>
<sequence>MKEEINQLIIQNLSDDIGLKASDAATYKALYEITQKQLKEILNIIDSNEELKAKLEEVRGEMTNGNQ</sequence>